<organism evidence="3 4">
    <name type="scientific">Clostridium sartagoforme</name>
    <dbReference type="NCBI Taxonomy" id="84031"/>
    <lineage>
        <taxon>Bacteria</taxon>
        <taxon>Bacillati</taxon>
        <taxon>Bacillota</taxon>
        <taxon>Clostridia</taxon>
        <taxon>Eubacteriales</taxon>
        <taxon>Clostridiaceae</taxon>
        <taxon>Clostridium</taxon>
    </lineage>
</organism>
<dbReference type="InterPro" id="IPR006976">
    <property type="entry name" value="VanZ-like"/>
</dbReference>
<gene>
    <name evidence="3" type="ORF">E5347_13805</name>
</gene>
<reference evidence="3 4" key="1">
    <citation type="submission" date="2019-04" db="EMBL/GenBank/DDBJ databases">
        <title>Microbes associate with the intestines of laboratory mice.</title>
        <authorList>
            <person name="Navarre W."/>
            <person name="Wong E."/>
            <person name="Huang K."/>
            <person name="Tropini C."/>
            <person name="Ng K."/>
            <person name="Yu B."/>
        </authorList>
    </citation>
    <scope>NUCLEOTIDE SEQUENCE [LARGE SCALE GENOMIC DNA]</scope>
    <source>
        <strain evidence="3 4">NM50_B9-20</strain>
    </source>
</reference>
<evidence type="ECO:0000259" key="2">
    <source>
        <dbReference type="Pfam" id="PF04892"/>
    </source>
</evidence>
<proteinExistence type="predicted"/>
<sequence>MKEINKFAKKSVSKLDLSVKERKELEVEYIDHITAIYKEHLDDGFSEKESLDYAISIFKSDNWLGDSIINQKKNYIQFGLLSIFFIYLIVLIPIYFYISRMEVFKSGISINSFIPFRTIYAIITSSMDGDFGNIMRLQRRIVLFLSLIPMGIFIPIITSKYKSFLSNLKIYLFIALFLELCKILFPWWISIDYILLNLISCIIGYGLFTIIRKYVVQKRAINI</sequence>
<protein>
    <submittedName>
        <fullName evidence="3">VanZ family protein</fullName>
    </submittedName>
</protein>
<accession>A0A4S2DFW8</accession>
<keyword evidence="1" id="KW-0472">Membrane</keyword>
<feature type="domain" description="VanZ-like" evidence="2">
    <location>
        <begin position="84"/>
        <end position="211"/>
    </location>
</feature>
<dbReference type="RefSeq" id="WP_136007817.1">
    <property type="nucleotide sequence ID" value="NZ_SRYR01000010.1"/>
</dbReference>
<evidence type="ECO:0000313" key="4">
    <source>
        <dbReference type="Proteomes" id="UP000306888"/>
    </source>
</evidence>
<dbReference type="OrthoDB" id="1938237at2"/>
<evidence type="ECO:0000256" key="1">
    <source>
        <dbReference type="SAM" id="Phobius"/>
    </source>
</evidence>
<feature type="transmembrane region" description="Helical" evidence="1">
    <location>
        <begin position="78"/>
        <end position="98"/>
    </location>
</feature>
<keyword evidence="4" id="KW-1185">Reference proteome</keyword>
<feature type="transmembrane region" description="Helical" evidence="1">
    <location>
        <begin position="194"/>
        <end position="211"/>
    </location>
</feature>
<dbReference type="AlphaFoldDB" id="A0A4S2DFW8"/>
<keyword evidence="1" id="KW-1133">Transmembrane helix</keyword>
<feature type="transmembrane region" description="Helical" evidence="1">
    <location>
        <begin position="170"/>
        <end position="188"/>
    </location>
</feature>
<dbReference type="EMBL" id="SRYR01000010">
    <property type="protein sequence ID" value="TGY40928.1"/>
    <property type="molecule type" value="Genomic_DNA"/>
</dbReference>
<name>A0A4S2DFW8_9CLOT</name>
<feature type="transmembrane region" description="Helical" evidence="1">
    <location>
        <begin position="141"/>
        <end position="158"/>
    </location>
</feature>
<keyword evidence="1" id="KW-0812">Transmembrane</keyword>
<dbReference type="Proteomes" id="UP000306888">
    <property type="component" value="Unassembled WGS sequence"/>
</dbReference>
<evidence type="ECO:0000313" key="3">
    <source>
        <dbReference type="EMBL" id="TGY40928.1"/>
    </source>
</evidence>
<comment type="caution">
    <text evidence="3">The sequence shown here is derived from an EMBL/GenBank/DDBJ whole genome shotgun (WGS) entry which is preliminary data.</text>
</comment>
<dbReference type="Pfam" id="PF04892">
    <property type="entry name" value="VanZ"/>
    <property type="match status" value="1"/>
</dbReference>